<keyword evidence="2" id="KW-0472">Membrane</keyword>
<evidence type="ECO:0000259" key="3">
    <source>
        <dbReference type="Pfam" id="PF24016"/>
    </source>
</evidence>
<organism evidence="4 5">
    <name type="scientific">Mycena belliarum</name>
    <dbReference type="NCBI Taxonomy" id="1033014"/>
    <lineage>
        <taxon>Eukaryota</taxon>
        <taxon>Fungi</taxon>
        <taxon>Dikarya</taxon>
        <taxon>Basidiomycota</taxon>
        <taxon>Agaricomycotina</taxon>
        <taxon>Agaricomycetes</taxon>
        <taxon>Agaricomycetidae</taxon>
        <taxon>Agaricales</taxon>
        <taxon>Marasmiineae</taxon>
        <taxon>Mycenaceae</taxon>
        <taxon>Mycena</taxon>
    </lineage>
</organism>
<feature type="domain" description="DUF7330" evidence="3">
    <location>
        <begin position="304"/>
        <end position="429"/>
    </location>
</feature>
<keyword evidence="2" id="KW-0812">Transmembrane</keyword>
<feature type="transmembrane region" description="Helical" evidence="2">
    <location>
        <begin position="66"/>
        <end position="88"/>
    </location>
</feature>
<keyword evidence="2" id="KW-1133">Transmembrane helix</keyword>
<dbReference type="AlphaFoldDB" id="A0AAD6UHM0"/>
<evidence type="ECO:0000313" key="5">
    <source>
        <dbReference type="Proteomes" id="UP001222325"/>
    </source>
</evidence>
<evidence type="ECO:0000313" key="4">
    <source>
        <dbReference type="EMBL" id="KAJ7099363.1"/>
    </source>
</evidence>
<proteinExistence type="predicted"/>
<evidence type="ECO:0000256" key="1">
    <source>
        <dbReference type="SAM" id="MobiDB-lite"/>
    </source>
</evidence>
<keyword evidence="5" id="KW-1185">Reference proteome</keyword>
<gene>
    <name evidence="4" type="ORF">B0H15DRAFT_819979</name>
</gene>
<dbReference type="Proteomes" id="UP001222325">
    <property type="component" value="Unassembled WGS sequence"/>
</dbReference>
<feature type="compositionally biased region" description="Pro residues" evidence="1">
    <location>
        <begin position="26"/>
        <end position="36"/>
    </location>
</feature>
<sequence>MIITGDAPKSPKASTPLLNDAGGSGAPPPAYAPRSPPPVALGQAPYRVYQPAYPQQRTGTSAARRFCVAFLVALGIWILMSVLLGSIFDRGALQLLSGPYGGYPVPRGVDLEDCIAGWSESSRSSESQLFPYSAKASFDLALPSETLLLLSEGALSAGNLRVTTSSKTSDSVRVNVVVSYHSASVRDLAKVCLLKRDAGEGGVGIFTPRNWRSRQRTYRLYFDVELILPAGSAGSPVDIHGLTTDVHNFGQDLEALQDIINFGQISLKGSNGRIRARTLGASNATISTSNGAVSFDYLVATSTTVRSTNGGISGTYVVADSLDLTTSNGAINVAVGINGSESVRHTLGMTTSNNVIDALVNLDTYSGTGGDFRVAAKTSNGRLTTRVGSLPLDAVLTLDARTSNSAASAVLPATFEGKVEASTSNAPVVMQRVDGHERDPACEHTDSECKGRSRTVQTRMISKQHMTGSVYWDKKNEHRGTVHLRTSNSPVTLNV</sequence>
<dbReference type="Pfam" id="PF24016">
    <property type="entry name" value="DUF7330"/>
    <property type="match status" value="1"/>
</dbReference>
<dbReference type="InterPro" id="IPR055754">
    <property type="entry name" value="DUF7330"/>
</dbReference>
<dbReference type="EMBL" id="JARJCN010000007">
    <property type="protein sequence ID" value="KAJ7099363.1"/>
    <property type="molecule type" value="Genomic_DNA"/>
</dbReference>
<protein>
    <recommendedName>
        <fullName evidence="3">DUF7330 domain-containing protein</fullName>
    </recommendedName>
</protein>
<reference evidence="4" key="1">
    <citation type="submission" date="2023-03" db="EMBL/GenBank/DDBJ databases">
        <title>Massive genome expansion in bonnet fungi (Mycena s.s.) driven by repeated elements and novel gene families across ecological guilds.</title>
        <authorList>
            <consortium name="Lawrence Berkeley National Laboratory"/>
            <person name="Harder C.B."/>
            <person name="Miyauchi S."/>
            <person name="Viragh M."/>
            <person name="Kuo A."/>
            <person name="Thoen E."/>
            <person name="Andreopoulos B."/>
            <person name="Lu D."/>
            <person name="Skrede I."/>
            <person name="Drula E."/>
            <person name="Henrissat B."/>
            <person name="Morin E."/>
            <person name="Kohler A."/>
            <person name="Barry K."/>
            <person name="LaButti K."/>
            <person name="Morin E."/>
            <person name="Salamov A."/>
            <person name="Lipzen A."/>
            <person name="Mereny Z."/>
            <person name="Hegedus B."/>
            <person name="Baldrian P."/>
            <person name="Stursova M."/>
            <person name="Weitz H."/>
            <person name="Taylor A."/>
            <person name="Grigoriev I.V."/>
            <person name="Nagy L.G."/>
            <person name="Martin F."/>
            <person name="Kauserud H."/>
        </authorList>
    </citation>
    <scope>NUCLEOTIDE SEQUENCE</scope>
    <source>
        <strain evidence="4">CBHHK173m</strain>
    </source>
</reference>
<comment type="caution">
    <text evidence="4">The sequence shown here is derived from an EMBL/GenBank/DDBJ whole genome shotgun (WGS) entry which is preliminary data.</text>
</comment>
<feature type="region of interest" description="Disordered" evidence="1">
    <location>
        <begin position="1"/>
        <end position="36"/>
    </location>
</feature>
<accession>A0AAD6UHM0</accession>
<evidence type="ECO:0000256" key="2">
    <source>
        <dbReference type="SAM" id="Phobius"/>
    </source>
</evidence>
<name>A0AAD6UHM0_9AGAR</name>